<evidence type="ECO:0000313" key="2">
    <source>
        <dbReference type="Proteomes" id="UP000824540"/>
    </source>
</evidence>
<protein>
    <submittedName>
        <fullName evidence="1">Uncharacterized protein</fullName>
    </submittedName>
</protein>
<dbReference type="InterPro" id="IPR016142">
    <property type="entry name" value="Citrate_synth-like_lrg_a-sub"/>
</dbReference>
<proteinExistence type="predicted"/>
<gene>
    <name evidence="1" type="ORF">JZ751_009311</name>
</gene>
<keyword evidence="2" id="KW-1185">Reference proteome</keyword>
<name>A0A8T2N0P5_9TELE</name>
<dbReference type="Proteomes" id="UP000824540">
    <property type="component" value="Unassembled WGS sequence"/>
</dbReference>
<dbReference type="Gene3D" id="1.10.580.10">
    <property type="entry name" value="Citrate Synthase, domain 1"/>
    <property type="match status" value="1"/>
</dbReference>
<dbReference type="EMBL" id="JAFBMS010000167">
    <property type="protein sequence ID" value="KAG9333995.1"/>
    <property type="molecule type" value="Genomic_DNA"/>
</dbReference>
<reference evidence="1" key="1">
    <citation type="thesis" date="2021" institute="BYU ScholarsArchive" country="Provo, UT, USA">
        <title>Applications of and Algorithms for Genome Assembly and Genomic Analyses with an Emphasis on Marine Teleosts.</title>
        <authorList>
            <person name="Pickett B.D."/>
        </authorList>
    </citation>
    <scope>NUCLEOTIDE SEQUENCE</scope>
    <source>
        <strain evidence="1">HI-2016</strain>
    </source>
</reference>
<dbReference type="AlphaFoldDB" id="A0A8T2N0P5"/>
<dbReference type="OrthoDB" id="8017587at2759"/>
<sequence>MEGLQEVLNCPSAALTGHSPQTEQEAADSGVWSWIIRRSVSELILFSPAGQSTFTFHLWGYSCNAFWNASCVLVAARHASASTNLKDVLTDLIPKEQARIKNFKQQYGKTNIGQITVDMVSDPSERHRAPAVACRSTSSLELTLQH</sequence>
<comment type="caution">
    <text evidence="1">The sequence shown here is derived from an EMBL/GenBank/DDBJ whole genome shotgun (WGS) entry which is preliminary data.</text>
</comment>
<organism evidence="1 2">
    <name type="scientific">Albula glossodonta</name>
    <name type="common">roundjaw bonefish</name>
    <dbReference type="NCBI Taxonomy" id="121402"/>
    <lineage>
        <taxon>Eukaryota</taxon>
        <taxon>Metazoa</taxon>
        <taxon>Chordata</taxon>
        <taxon>Craniata</taxon>
        <taxon>Vertebrata</taxon>
        <taxon>Euteleostomi</taxon>
        <taxon>Actinopterygii</taxon>
        <taxon>Neopterygii</taxon>
        <taxon>Teleostei</taxon>
        <taxon>Albuliformes</taxon>
        <taxon>Albulidae</taxon>
        <taxon>Albula</taxon>
    </lineage>
</organism>
<evidence type="ECO:0000313" key="1">
    <source>
        <dbReference type="EMBL" id="KAG9333995.1"/>
    </source>
</evidence>
<accession>A0A8T2N0P5</accession>